<dbReference type="InterPro" id="IPR010994">
    <property type="entry name" value="RuvA_2-like"/>
</dbReference>
<sequence length="86" mass="9493">MIFTNELSTIKSLLGDTLAERPGSYIVDEIFDRFPTIQELMNVTEFELLSIKGIGKVKARQIIAALQLARRLGRPADTIPQTAGCS</sequence>
<accession>A0ABN8GV10</accession>
<dbReference type="Proteomes" id="UP000838686">
    <property type="component" value="Unassembled WGS sequence"/>
</dbReference>
<evidence type="ECO:0000313" key="2">
    <source>
        <dbReference type="Proteomes" id="UP000838686"/>
    </source>
</evidence>
<gene>
    <name evidence="1" type="ORF">PAECIP111893_04001</name>
</gene>
<dbReference type="Gene3D" id="1.10.150.20">
    <property type="entry name" value="5' to 3' exonuclease, C-terminal subdomain"/>
    <property type="match status" value="1"/>
</dbReference>
<keyword evidence="2" id="KW-1185">Reference proteome</keyword>
<proteinExistence type="predicted"/>
<evidence type="ECO:0008006" key="3">
    <source>
        <dbReference type="Google" id="ProtNLM"/>
    </source>
</evidence>
<reference evidence="1" key="1">
    <citation type="submission" date="2022-01" db="EMBL/GenBank/DDBJ databases">
        <authorList>
            <person name="Criscuolo A."/>
        </authorList>
    </citation>
    <scope>NUCLEOTIDE SEQUENCE</scope>
    <source>
        <strain evidence="1">CIP111893</strain>
    </source>
</reference>
<dbReference type="SUPFAM" id="SSF47781">
    <property type="entry name" value="RuvA domain 2-like"/>
    <property type="match status" value="1"/>
</dbReference>
<evidence type="ECO:0000313" key="1">
    <source>
        <dbReference type="EMBL" id="CAH1215671.1"/>
    </source>
</evidence>
<name>A0ABN8GV10_9BACL</name>
<dbReference type="EMBL" id="CAKMMF010000025">
    <property type="protein sequence ID" value="CAH1215671.1"/>
    <property type="molecule type" value="Genomic_DNA"/>
</dbReference>
<organism evidence="1 2">
    <name type="scientific">Paenibacillus plantiphilus</name>
    <dbReference type="NCBI Taxonomy" id="2905650"/>
    <lineage>
        <taxon>Bacteria</taxon>
        <taxon>Bacillati</taxon>
        <taxon>Bacillota</taxon>
        <taxon>Bacilli</taxon>
        <taxon>Bacillales</taxon>
        <taxon>Paenibacillaceae</taxon>
        <taxon>Paenibacillus</taxon>
    </lineage>
</organism>
<comment type="caution">
    <text evidence="1">The sequence shown here is derived from an EMBL/GenBank/DDBJ whole genome shotgun (WGS) entry which is preliminary data.</text>
</comment>
<protein>
    <recommendedName>
        <fullName evidence="3">Helix-hairpin-helix domain-containing protein</fullName>
    </recommendedName>
</protein>